<dbReference type="Gene3D" id="3.40.50.300">
    <property type="entry name" value="P-loop containing nucleotide triphosphate hydrolases"/>
    <property type="match status" value="1"/>
</dbReference>
<organism evidence="4 5">
    <name type="scientific">Banduia mediterranea</name>
    <dbReference type="NCBI Taxonomy" id="3075609"/>
    <lineage>
        <taxon>Bacteria</taxon>
        <taxon>Pseudomonadati</taxon>
        <taxon>Pseudomonadota</taxon>
        <taxon>Gammaproteobacteria</taxon>
        <taxon>Nevskiales</taxon>
        <taxon>Algiphilaceae</taxon>
        <taxon>Banduia</taxon>
    </lineage>
</organism>
<keyword evidence="4" id="KW-0548">Nucleotidyltransferase</keyword>
<evidence type="ECO:0000256" key="3">
    <source>
        <dbReference type="ARBA" id="ARBA00049244"/>
    </source>
</evidence>
<comment type="caution">
    <text evidence="4">The sequence shown here is derived from an EMBL/GenBank/DDBJ whole genome shotgun (WGS) entry which is preliminary data.</text>
</comment>
<evidence type="ECO:0000313" key="5">
    <source>
        <dbReference type="Proteomes" id="UP001254608"/>
    </source>
</evidence>
<dbReference type="InterPro" id="IPR027417">
    <property type="entry name" value="P-loop_NTPase"/>
</dbReference>
<proteinExistence type="predicted"/>
<keyword evidence="2" id="KW-0239">DNA-directed DNA polymerase</keyword>
<keyword evidence="4" id="KW-0808">Transferase</keyword>
<keyword evidence="5" id="KW-1185">Reference proteome</keyword>
<dbReference type="GO" id="GO:0003887">
    <property type="term" value="F:DNA-directed DNA polymerase activity"/>
    <property type="evidence" value="ECO:0007669"/>
    <property type="project" value="UniProtKB-EC"/>
</dbReference>
<dbReference type="PANTHER" id="PTHR11669:SF8">
    <property type="entry name" value="DNA POLYMERASE III SUBUNIT DELTA"/>
    <property type="match status" value="1"/>
</dbReference>
<dbReference type="NCBIfam" id="TIGR00678">
    <property type="entry name" value="holB"/>
    <property type="match status" value="1"/>
</dbReference>
<dbReference type="EC" id="2.7.7.7" evidence="1"/>
<sequence>MSELMTQPLPWQLGQWQRLVDANRDSRLAHAILLAGPPGVGKRLFTEALINYLLCEARHESRACGACRSCSQLAAGSHPNRMELVPEEGKRDISVDSVREMVSRVMVSSHYGQAKVVRVDPADLLNSASTNALLKTLEEPPSATHFLLISERPRLLTPTLRSRTQLLRFPTPPREMALGWLVQNASGADESALTEAGGAPLRAMRWHEDGTLERRRNWAALLEKVASRRQSPLAAASAVERSEAVAFFEWLVDWSGRGLRSAVAGDAGFPASVYEQLSTDAIEGLRALSRNANAQLSIESIMMRWLQLAARGARAMAAAR</sequence>
<name>A0ABU2WEJ2_9GAMM</name>
<comment type="catalytic activity">
    <reaction evidence="3">
        <text>DNA(n) + a 2'-deoxyribonucleoside 5'-triphosphate = DNA(n+1) + diphosphate</text>
        <dbReference type="Rhea" id="RHEA:22508"/>
        <dbReference type="Rhea" id="RHEA-COMP:17339"/>
        <dbReference type="Rhea" id="RHEA-COMP:17340"/>
        <dbReference type="ChEBI" id="CHEBI:33019"/>
        <dbReference type="ChEBI" id="CHEBI:61560"/>
        <dbReference type="ChEBI" id="CHEBI:173112"/>
        <dbReference type="EC" id="2.7.7.7"/>
    </reaction>
</comment>
<gene>
    <name evidence="4" type="primary">holB</name>
    <name evidence="4" type="ORF">RM530_02730</name>
</gene>
<dbReference type="Proteomes" id="UP001254608">
    <property type="component" value="Unassembled WGS sequence"/>
</dbReference>
<accession>A0ABU2WEJ2</accession>
<dbReference type="Pfam" id="PF13177">
    <property type="entry name" value="DNA_pol3_delta2"/>
    <property type="match status" value="1"/>
</dbReference>
<evidence type="ECO:0000256" key="2">
    <source>
        <dbReference type="ARBA" id="ARBA00022932"/>
    </source>
</evidence>
<dbReference type="InterPro" id="IPR004622">
    <property type="entry name" value="DNA_pol_HolB"/>
</dbReference>
<dbReference type="SUPFAM" id="SSF52540">
    <property type="entry name" value="P-loop containing nucleoside triphosphate hydrolases"/>
    <property type="match status" value="1"/>
</dbReference>
<evidence type="ECO:0000313" key="4">
    <source>
        <dbReference type="EMBL" id="MDT0496283.1"/>
    </source>
</evidence>
<dbReference type="PANTHER" id="PTHR11669">
    <property type="entry name" value="REPLICATION FACTOR C / DNA POLYMERASE III GAMMA-TAU SUBUNIT"/>
    <property type="match status" value="1"/>
</dbReference>
<protein>
    <recommendedName>
        <fullName evidence="1">DNA-directed DNA polymerase</fullName>
        <ecNumber evidence="1">2.7.7.7</ecNumber>
    </recommendedName>
</protein>
<reference evidence="4 5" key="1">
    <citation type="submission" date="2023-09" db="EMBL/GenBank/DDBJ databases">
        <authorList>
            <person name="Rey-Velasco X."/>
        </authorList>
    </citation>
    <scope>NUCLEOTIDE SEQUENCE [LARGE SCALE GENOMIC DNA]</scope>
    <source>
        <strain evidence="4 5">W345</strain>
    </source>
</reference>
<evidence type="ECO:0000256" key="1">
    <source>
        <dbReference type="ARBA" id="ARBA00012417"/>
    </source>
</evidence>
<dbReference type="InterPro" id="IPR050238">
    <property type="entry name" value="DNA_Rep/Repair_Clamp_Loader"/>
</dbReference>
<dbReference type="EMBL" id="JAVRIC010000003">
    <property type="protein sequence ID" value="MDT0496283.1"/>
    <property type="molecule type" value="Genomic_DNA"/>
</dbReference>
<dbReference type="RefSeq" id="WP_311363677.1">
    <property type="nucleotide sequence ID" value="NZ_JAVRIC010000003.1"/>
</dbReference>